<proteinExistence type="inferred from homology"/>
<dbReference type="AlphaFoldDB" id="A0A8K0CW68"/>
<evidence type="ECO:0000256" key="1">
    <source>
        <dbReference type="ARBA" id="ARBA00007664"/>
    </source>
</evidence>
<evidence type="ECO:0000256" key="3">
    <source>
        <dbReference type="ARBA" id="ARBA00022801"/>
    </source>
</evidence>
<dbReference type="Gene3D" id="2.40.10.10">
    <property type="entry name" value="Trypsin-like serine proteases"/>
    <property type="match status" value="1"/>
</dbReference>
<dbReference type="SUPFAM" id="SSF50494">
    <property type="entry name" value="Trypsin-like serine proteases"/>
    <property type="match status" value="1"/>
</dbReference>
<dbReference type="InterPro" id="IPR043504">
    <property type="entry name" value="Peptidase_S1_PA_chymotrypsin"/>
</dbReference>
<dbReference type="PROSITE" id="PS00134">
    <property type="entry name" value="TRYPSIN_HIS"/>
    <property type="match status" value="1"/>
</dbReference>
<dbReference type="InterPro" id="IPR018114">
    <property type="entry name" value="TRYPSIN_HIS"/>
</dbReference>
<keyword evidence="2 6" id="KW-0645">Protease</keyword>
<evidence type="ECO:0000256" key="5">
    <source>
        <dbReference type="ARBA" id="ARBA00023157"/>
    </source>
</evidence>
<comment type="similarity">
    <text evidence="1">Belongs to the peptidase S1 family.</text>
</comment>
<dbReference type="Pfam" id="PF00089">
    <property type="entry name" value="Trypsin"/>
    <property type="match status" value="1"/>
</dbReference>
<dbReference type="InterPro" id="IPR050430">
    <property type="entry name" value="Peptidase_S1"/>
</dbReference>
<evidence type="ECO:0000313" key="10">
    <source>
        <dbReference type="Proteomes" id="UP000801492"/>
    </source>
</evidence>
<dbReference type="Proteomes" id="UP000801492">
    <property type="component" value="Unassembled WGS sequence"/>
</dbReference>
<keyword evidence="5" id="KW-1015">Disulfide bond</keyword>
<keyword evidence="4 6" id="KW-0720">Serine protease</keyword>
<evidence type="ECO:0000259" key="8">
    <source>
        <dbReference type="PROSITE" id="PS50240"/>
    </source>
</evidence>
<sequence length="249" mass="27960">MFKIVILTLVLLVFAPENSSRRLILQPTIINGDNVNITEVPYQLMLTYNKQFQCGAVLISSKHVLTAAHCLYQNGFRSKSKINIFAGVTKKSQRYEEGHMYGVKTYIINALFILTQYKGDIAVIYPDKKIIIDNYTVKPIALAKQSYRSGYEALASGWGLVDDQGTLPDNLQAAYIKTTPCIVFRDSICSEGYLNGICKGDSGGPLVYNNKLIGIARAKISIDGKCALQSELYSSVYYYRDFIKRYTRL</sequence>
<dbReference type="CDD" id="cd00190">
    <property type="entry name" value="Tryp_SPc"/>
    <property type="match status" value="1"/>
</dbReference>
<keyword evidence="10" id="KW-1185">Reference proteome</keyword>
<evidence type="ECO:0000313" key="9">
    <source>
        <dbReference type="EMBL" id="KAF2894863.1"/>
    </source>
</evidence>
<dbReference type="InterPro" id="IPR009003">
    <property type="entry name" value="Peptidase_S1_PA"/>
</dbReference>
<feature type="domain" description="Peptidase S1" evidence="8">
    <location>
        <begin position="29"/>
        <end position="248"/>
    </location>
</feature>
<dbReference type="InterPro" id="IPR033116">
    <property type="entry name" value="TRYPSIN_SER"/>
</dbReference>
<organism evidence="9 10">
    <name type="scientific">Ignelater luminosus</name>
    <name type="common">Cucubano</name>
    <name type="synonym">Pyrophorus luminosus</name>
    <dbReference type="NCBI Taxonomy" id="2038154"/>
    <lineage>
        <taxon>Eukaryota</taxon>
        <taxon>Metazoa</taxon>
        <taxon>Ecdysozoa</taxon>
        <taxon>Arthropoda</taxon>
        <taxon>Hexapoda</taxon>
        <taxon>Insecta</taxon>
        <taxon>Pterygota</taxon>
        <taxon>Neoptera</taxon>
        <taxon>Endopterygota</taxon>
        <taxon>Coleoptera</taxon>
        <taxon>Polyphaga</taxon>
        <taxon>Elateriformia</taxon>
        <taxon>Elateroidea</taxon>
        <taxon>Elateridae</taxon>
        <taxon>Agrypninae</taxon>
        <taxon>Pyrophorini</taxon>
        <taxon>Ignelater</taxon>
    </lineage>
</organism>
<dbReference type="GO" id="GO:0004252">
    <property type="term" value="F:serine-type endopeptidase activity"/>
    <property type="evidence" value="ECO:0007669"/>
    <property type="project" value="InterPro"/>
</dbReference>
<comment type="caution">
    <text evidence="9">The sequence shown here is derived from an EMBL/GenBank/DDBJ whole genome shotgun (WGS) entry which is preliminary data.</text>
</comment>
<evidence type="ECO:0000256" key="7">
    <source>
        <dbReference type="SAM" id="SignalP"/>
    </source>
</evidence>
<dbReference type="PROSITE" id="PS50240">
    <property type="entry name" value="TRYPSIN_DOM"/>
    <property type="match status" value="1"/>
</dbReference>
<feature type="signal peptide" evidence="7">
    <location>
        <begin position="1"/>
        <end position="20"/>
    </location>
</feature>
<dbReference type="InterPro" id="IPR001314">
    <property type="entry name" value="Peptidase_S1A"/>
</dbReference>
<name>A0A8K0CW68_IGNLU</name>
<dbReference type="OrthoDB" id="8189841at2759"/>
<accession>A0A8K0CW68</accession>
<dbReference type="SMART" id="SM00020">
    <property type="entry name" value="Tryp_SPc"/>
    <property type="match status" value="1"/>
</dbReference>
<dbReference type="PANTHER" id="PTHR24276">
    <property type="entry name" value="POLYSERASE-RELATED"/>
    <property type="match status" value="1"/>
</dbReference>
<evidence type="ECO:0000256" key="6">
    <source>
        <dbReference type="RuleBase" id="RU363034"/>
    </source>
</evidence>
<dbReference type="FunFam" id="2.40.10.10:FF:000068">
    <property type="entry name" value="transmembrane protease serine 2"/>
    <property type="match status" value="1"/>
</dbReference>
<protein>
    <recommendedName>
        <fullName evidence="8">Peptidase S1 domain-containing protein</fullName>
    </recommendedName>
</protein>
<evidence type="ECO:0000256" key="2">
    <source>
        <dbReference type="ARBA" id="ARBA00022670"/>
    </source>
</evidence>
<dbReference type="GO" id="GO:0006508">
    <property type="term" value="P:proteolysis"/>
    <property type="evidence" value="ECO:0007669"/>
    <property type="project" value="UniProtKB-KW"/>
</dbReference>
<dbReference type="EMBL" id="VTPC01006523">
    <property type="protein sequence ID" value="KAF2894863.1"/>
    <property type="molecule type" value="Genomic_DNA"/>
</dbReference>
<evidence type="ECO:0000256" key="4">
    <source>
        <dbReference type="ARBA" id="ARBA00022825"/>
    </source>
</evidence>
<dbReference type="PROSITE" id="PS00135">
    <property type="entry name" value="TRYPSIN_SER"/>
    <property type="match status" value="1"/>
</dbReference>
<reference evidence="9" key="1">
    <citation type="submission" date="2019-08" db="EMBL/GenBank/DDBJ databases">
        <title>The genome of the North American firefly Photinus pyralis.</title>
        <authorList>
            <consortium name="Photinus pyralis genome working group"/>
            <person name="Fallon T.R."/>
            <person name="Sander Lower S.E."/>
            <person name="Weng J.-K."/>
        </authorList>
    </citation>
    <scope>NUCLEOTIDE SEQUENCE</scope>
    <source>
        <strain evidence="9">TRF0915ILg1</strain>
        <tissue evidence="9">Whole body</tissue>
    </source>
</reference>
<dbReference type="PRINTS" id="PR00722">
    <property type="entry name" value="CHYMOTRYPSIN"/>
</dbReference>
<feature type="chain" id="PRO_5035463616" description="Peptidase S1 domain-containing protein" evidence="7">
    <location>
        <begin position="21"/>
        <end position="249"/>
    </location>
</feature>
<dbReference type="InterPro" id="IPR001254">
    <property type="entry name" value="Trypsin_dom"/>
</dbReference>
<gene>
    <name evidence="9" type="ORF">ILUMI_11310</name>
</gene>
<keyword evidence="3 6" id="KW-0378">Hydrolase</keyword>
<dbReference type="PANTHER" id="PTHR24276:SF91">
    <property type="entry name" value="AT26814P-RELATED"/>
    <property type="match status" value="1"/>
</dbReference>
<keyword evidence="7" id="KW-0732">Signal</keyword>